<dbReference type="Proteomes" id="UP000198854">
    <property type="component" value="Unassembled WGS sequence"/>
</dbReference>
<evidence type="ECO:0000313" key="2">
    <source>
        <dbReference type="Proteomes" id="UP000198854"/>
    </source>
</evidence>
<gene>
    <name evidence="1" type="ORF">SAMN04488136_103132</name>
</gene>
<dbReference type="RefSeq" id="WP_093269952.1">
    <property type="nucleotide sequence ID" value="NZ_FNDD01000003.1"/>
</dbReference>
<name>A0A1G7XFF2_9VIBR</name>
<dbReference type="OrthoDB" id="5878065at2"/>
<organism evidence="1 2">
    <name type="scientific">Vibrio xiamenensis</name>
    <dbReference type="NCBI Taxonomy" id="861298"/>
    <lineage>
        <taxon>Bacteria</taxon>
        <taxon>Pseudomonadati</taxon>
        <taxon>Pseudomonadota</taxon>
        <taxon>Gammaproteobacteria</taxon>
        <taxon>Vibrionales</taxon>
        <taxon>Vibrionaceae</taxon>
        <taxon>Vibrio</taxon>
    </lineage>
</organism>
<reference evidence="1 2" key="1">
    <citation type="submission" date="2016-10" db="EMBL/GenBank/DDBJ databases">
        <authorList>
            <person name="de Groot N.N."/>
        </authorList>
    </citation>
    <scope>NUCLEOTIDE SEQUENCE [LARGE SCALE GENOMIC DNA]</scope>
    <source>
        <strain evidence="1 2">CGMCC 1.10228</strain>
    </source>
</reference>
<proteinExistence type="predicted"/>
<dbReference type="STRING" id="861298.SAMN04488136_103132"/>
<keyword evidence="2" id="KW-1185">Reference proteome</keyword>
<accession>A0A1G7XFF2</accession>
<protein>
    <submittedName>
        <fullName evidence="1">Uncharacterized protein</fullName>
    </submittedName>
</protein>
<evidence type="ECO:0000313" key="1">
    <source>
        <dbReference type="EMBL" id="SDG82952.1"/>
    </source>
</evidence>
<sequence length="308" mass="34036">MDVIVGSTNTDGTGSSVNLSEDNGYLVDVPNVDSDDYYYEFSLDNGLYISRDLILSGGYDYTLVSNTSIWNTTGLKEVEIIDNDSWLLRVYDFVDVNVEGGAMNLSIIDAKRGVIDTSSDTAGGGSIITINPYSNGDSWSNLFEVTTGSGRDKVYFGESTVFFDTSGETDPTSRWTEFEVDLGDGDDYFYYNLNKEASSDQTRYVDGGDGYDRLYIYQESDVLQFENFEYISGVSVTLDAWLLEHNGSAEEGLTVYTNEVYLSDEVDSVSIVEGETDSSLDTVTVNIGDDSYILLMDSDDLVFDGEYV</sequence>
<dbReference type="EMBL" id="FNDD01000003">
    <property type="protein sequence ID" value="SDG82952.1"/>
    <property type="molecule type" value="Genomic_DNA"/>
</dbReference>
<dbReference type="AlphaFoldDB" id="A0A1G7XFF2"/>